<name>A0A2A6BIV9_PRIPA</name>
<proteinExistence type="predicted"/>
<organism evidence="2 3">
    <name type="scientific">Pristionchus pacificus</name>
    <name type="common">Parasitic nematode worm</name>
    <dbReference type="NCBI Taxonomy" id="54126"/>
    <lineage>
        <taxon>Eukaryota</taxon>
        <taxon>Metazoa</taxon>
        <taxon>Ecdysozoa</taxon>
        <taxon>Nematoda</taxon>
        <taxon>Chromadorea</taxon>
        <taxon>Rhabditida</taxon>
        <taxon>Rhabditina</taxon>
        <taxon>Diplogasteromorpha</taxon>
        <taxon>Diplogasteroidea</taxon>
        <taxon>Neodiplogasteridae</taxon>
        <taxon>Pristionchus</taxon>
    </lineage>
</organism>
<evidence type="ECO:0000313" key="3">
    <source>
        <dbReference type="Proteomes" id="UP000005239"/>
    </source>
</evidence>
<dbReference type="AlphaFoldDB" id="A0A2A6BIV9"/>
<evidence type="ECO:0000256" key="1">
    <source>
        <dbReference type="SAM" id="MobiDB-lite"/>
    </source>
</evidence>
<sequence length="98" mass="11030">MKTLSLPLLIALFFLLLIIGAVYLCRFLNSVPEPAQPAVSFYVRPATPHPSRKSSAQPSRKNTPSPVVIDIEEPARVLAPLIPRTNERKRQSCYDTWE</sequence>
<accession>A0A2A6BIV9</accession>
<evidence type="ECO:0000313" key="2">
    <source>
        <dbReference type="EnsemblMetazoa" id="PPA45389.1"/>
    </source>
</evidence>
<reference evidence="2" key="2">
    <citation type="submission" date="2022-06" db="UniProtKB">
        <authorList>
            <consortium name="EnsemblMetazoa"/>
        </authorList>
    </citation>
    <scope>IDENTIFICATION</scope>
    <source>
        <strain evidence="2">PS312</strain>
    </source>
</reference>
<reference evidence="3" key="1">
    <citation type="journal article" date="2008" name="Nat. Genet.">
        <title>The Pristionchus pacificus genome provides a unique perspective on nematode lifestyle and parasitism.</title>
        <authorList>
            <person name="Dieterich C."/>
            <person name="Clifton S.W."/>
            <person name="Schuster L.N."/>
            <person name="Chinwalla A."/>
            <person name="Delehaunty K."/>
            <person name="Dinkelacker I."/>
            <person name="Fulton L."/>
            <person name="Fulton R."/>
            <person name="Godfrey J."/>
            <person name="Minx P."/>
            <person name="Mitreva M."/>
            <person name="Roeseler W."/>
            <person name="Tian H."/>
            <person name="Witte H."/>
            <person name="Yang S.P."/>
            <person name="Wilson R.K."/>
            <person name="Sommer R.J."/>
        </authorList>
    </citation>
    <scope>NUCLEOTIDE SEQUENCE [LARGE SCALE GENOMIC DNA]</scope>
    <source>
        <strain evidence="3">PS312</strain>
    </source>
</reference>
<accession>A0A8R1Z4I8</accession>
<feature type="compositionally biased region" description="Polar residues" evidence="1">
    <location>
        <begin position="53"/>
        <end position="65"/>
    </location>
</feature>
<dbReference type="Proteomes" id="UP000005239">
    <property type="component" value="Unassembled WGS sequence"/>
</dbReference>
<dbReference type="EnsemblMetazoa" id="PPA45389.1">
    <property type="protein sequence ID" value="PPA45389.1"/>
    <property type="gene ID" value="WBGene00283758"/>
</dbReference>
<keyword evidence="3" id="KW-1185">Reference proteome</keyword>
<feature type="region of interest" description="Disordered" evidence="1">
    <location>
        <begin position="46"/>
        <end position="69"/>
    </location>
</feature>
<gene>
    <name evidence="2" type="primary">WBGene00283758</name>
</gene>
<protein>
    <submittedName>
        <fullName evidence="2">Uncharacterized protein</fullName>
    </submittedName>
</protein>